<accession>A0A923E318</accession>
<sequence length="152" mass="16391">MTDTNPVNAPAPAPNPALFLERQGVRQYVARNPRGAEVLVGDGPGRFSPGELLKIALAGCNAMSSDKRLADRLGEDFAQLIGVAGEYVEGEDRYASFDVELIQDLSPVDAQERAAMIRRAEGAIDRNCTIGHTLVAGATYRKMFTDEPVEEA</sequence>
<dbReference type="RefSeq" id="WP_184453271.1">
    <property type="nucleotide sequence ID" value="NZ_JACHMK010000001.1"/>
</dbReference>
<dbReference type="AlphaFoldDB" id="A0A923E318"/>
<dbReference type="InterPro" id="IPR015946">
    <property type="entry name" value="KH_dom-like_a/b"/>
</dbReference>
<name>A0A923E318_9ACTO</name>
<comment type="caution">
    <text evidence="1">The sequence shown here is derived from an EMBL/GenBank/DDBJ whole genome shotgun (WGS) entry which is preliminary data.</text>
</comment>
<dbReference type="SUPFAM" id="SSF82784">
    <property type="entry name" value="OsmC-like"/>
    <property type="match status" value="1"/>
</dbReference>
<organism evidence="1 2">
    <name type="scientific">Schaalia hyovaginalis</name>
    <dbReference type="NCBI Taxonomy" id="29316"/>
    <lineage>
        <taxon>Bacteria</taxon>
        <taxon>Bacillati</taxon>
        <taxon>Actinomycetota</taxon>
        <taxon>Actinomycetes</taxon>
        <taxon>Actinomycetales</taxon>
        <taxon>Actinomycetaceae</taxon>
        <taxon>Schaalia</taxon>
    </lineage>
</organism>
<proteinExistence type="predicted"/>
<dbReference type="EMBL" id="JACHMK010000001">
    <property type="protein sequence ID" value="MBB6335096.1"/>
    <property type="molecule type" value="Genomic_DNA"/>
</dbReference>
<gene>
    <name evidence="1" type="ORF">HD592_001661</name>
</gene>
<reference evidence="1" key="1">
    <citation type="submission" date="2020-08" db="EMBL/GenBank/DDBJ databases">
        <title>Sequencing the genomes of 1000 actinobacteria strains.</title>
        <authorList>
            <person name="Klenk H.-P."/>
        </authorList>
    </citation>
    <scope>NUCLEOTIDE SEQUENCE</scope>
    <source>
        <strain evidence="1">DSM 10695</strain>
    </source>
</reference>
<dbReference type="Proteomes" id="UP000617426">
    <property type="component" value="Unassembled WGS sequence"/>
</dbReference>
<evidence type="ECO:0000313" key="1">
    <source>
        <dbReference type="EMBL" id="MBB6335096.1"/>
    </source>
</evidence>
<keyword evidence="2" id="KW-1185">Reference proteome</keyword>
<dbReference type="Gene3D" id="3.30.300.20">
    <property type="match status" value="1"/>
</dbReference>
<protein>
    <submittedName>
        <fullName evidence="1">OsmC-like protein</fullName>
    </submittedName>
</protein>
<evidence type="ECO:0000313" key="2">
    <source>
        <dbReference type="Proteomes" id="UP000617426"/>
    </source>
</evidence>
<dbReference type="InterPro" id="IPR036102">
    <property type="entry name" value="OsmC/Ohrsf"/>
</dbReference>